<evidence type="ECO:0000313" key="2">
    <source>
        <dbReference type="EMBL" id="MAA15293.1"/>
    </source>
</evidence>
<reference evidence="2" key="1">
    <citation type="journal article" date="2017" name="Parasit. Vectors">
        <title>Sialotranscriptomics of Rhipicephalus zambeziensis reveals intricate expression profiles of secretory proteins and suggests tight temporal transcriptional regulation during blood-feeding.</title>
        <authorList>
            <person name="de Castro M.H."/>
            <person name="de Klerk D."/>
            <person name="Pienaar R."/>
            <person name="Rees D.J.G."/>
            <person name="Mans B.J."/>
        </authorList>
    </citation>
    <scope>NUCLEOTIDE SEQUENCE</scope>
    <source>
        <tissue evidence="2">Salivary glands</tissue>
    </source>
</reference>
<dbReference type="EMBL" id="GFPF01004147">
    <property type="protein sequence ID" value="MAA15293.1"/>
    <property type="molecule type" value="Transcribed_RNA"/>
</dbReference>
<accession>A0A224YM23</accession>
<organism evidence="2">
    <name type="scientific">Rhipicephalus zambeziensis</name>
    <dbReference type="NCBI Taxonomy" id="60191"/>
    <lineage>
        <taxon>Eukaryota</taxon>
        <taxon>Metazoa</taxon>
        <taxon>Ecdysozoa</taxon>
        <taxon>Arthropoda</taxon>
        <taxon>Chelicerata</taxon>
        <taxon>Arachnida</taxon>
        <taxon>Acari</taxon>
        <taxon>Parasitiformes</taxon>
        <taxon>Ixodida</taxon>
        <taxon>Ixodoidea</taxon>
        <taxon>Ixodidae</taxon>
        <taxon>Rhipicephalinae</taxon>
        <taxon>Rhipicephalus</taxon>
        <taxon>Rhipicephalus</taxon>
    </lineage>
</organism>
<evidence type="ECO:0000256" key="1">
    <source>
        <dbReference type="SAM" id="SignalP"/>
    </source>
</evidence>
<proteinExistence type="predicted"/>
<feature type="chain" id="PRO_5012578599" evidence="1">
    <location>
        <begin position="21"/>
        <end position="183"/>
    </location>
</feature>
<dbReference type="AlphaFoldDB" id="A0A224YM23"/>
<protein>
    <submittedName>
        <fullName evidence="2">Lipocalin</fullName>
    </submittedName>
</protein>
<feature type="signal peptide" evidence="1">
    <location>
        <begin position="1"/>
        <end position="20"/>
    </location>
</feature>
<keyword evidence="1" id="KW-0732">Signal</keyword>
<sequence length="183" mass="21852">MRKPLFVAMFVIFFTNVTRPMRFLPNFRRRTYSIVNFLNTSERIWTVQTSRPGNTTCQYDHVRRINPRFVLFNRTLMQGRTRYSARLRGEFFEDHKNEEYVTALDFRPMFRAKLIFAGENNVCGVMKLGSMTGAPTTYYELQVRNSSLEIILYRRCWHHFCNVARHSRGVYNPHCQHLIRLGI</sequence>
<name>A0A224YM23_9ACAR</name>